<reference evidence="3 4" key="1">
    <citation type="journal article" date="2024" name="J. Plant Pathol.">
        <title>Sequence and assembly of the genome of Seiridium unicorne, isolate CBS 538.82, causal agent of cypress canker disease.</title>
        <authorList>
            <person name="Scali E."/>
            <person name="Rocca G.D."/>
            <person name="Danti R."/>
            <person name="Garbelotto M."/>
            <person name="Barberini S."/>
            <person name="Baroncelli R."/>
            <person name="Emiliani G."/>
        </authorList>
    </citation>
    <scope>NUCLEOTIDE SEQUENCE [LARGE SCALE GENOMIC DNA]</scope>
    <source>
        <strain evidence="3 4">BM-138-508</strain>
    </source>
</reference>
<feature type="transmembrane region" description="Helical" evidence="2">
    <location>
        <begin position="77"/>
        <end position="103"/>
    </location>
</feature>
<dbReference type="Gene3D" id="1.20.1730.10">
    <property type="entry name" value="Sodium/glucose cotransporter"/>
    <property type="match status" value="1"/>
</dbReference>
<dbReference type="PANTHER" id="PTHR46154:SF4">
    <property type="entry name" value="UREA ACTIVE TRANSPORTER"/>
    <property type="match status" value="1"/>
</dbReference>
<comment type="caution">
    <text evidence="3">The sequence shown here is derived from an EMBL/GenBank/DDBJ whole genome shotgun (WGS) entry which is preliminary data.</text>
</comment>
<proteinExistence type="predicted"/>
<dbReference type="InterPro" id="IPR038377">
    <property type="entry name" value="Na/Glc_symporter_sf"/>
</dbReference>
<name>A0ABR2UGE7_9PEZI</name>
<evidence type="ECO:0000313" key="3">
    <source>
        <dbReference type="EMBL" id="KAK9413556.1"/>
    </source>
</evidence>
<evidence type="ECO:0000313" key="4">
    <source>
        <dbReference type="Proteomes" id="UP001408356"/>
    </source>
</evidence>
<protein>
    <submittedName>
        <fullName evidence="3">Urea active transporter</fullName>
    </submittedName>
</protein>
<feature type="transmembrane region" description="Helical" evidence="2">
    <location>
        <begin position="204"/>
        <end position="222"/>
    </location>
</feature>
<dbReference type="Proteomes" id="UP001408356">
    <property type="component" value="Unassembled WGS sequence"/>
</dbReference>
<keyword evidence="2" id="KW-0812">Transmembrane</keyword>
<feature type="transmembrane region" description="Helical" evidence="2">
    <location>
        <begin position="12"/>
        <end position="31"/>
    </location>
</feature>
<evidence type="ECO:0000256" key="1">
    <source>
        <dbReference type="ARBA" id="ARBA00022448"/>
    </source>
</evidence>
<keyword evidence="4" id="KW-1185">Reference proteome</keyword>
<dbReference type="PANTHER" id="PTHR46154">
    <property type="match status" value="1"/>
</dbReference>
<sequence>MLSSPSTSIDASKTTGGVFALLMTLTTYLLERYFSEAQGSEMYLTAKRSIKTGLITSSVVSSWTLSATLLTSTTFRYSYGIAATLWLGAGCSVPILTFAVLAIELKRKAPNAHTFLELVKHRYGASGHVVPGIFPLSYQVFIAFNLLVGGVDASNLVTGMKQGRRIKATFLTEWMLHLSIWELLKPAAEIRPVDGNAGNEFPTLRSFYGGLAGLIFLRWWIIGDSRFATLSKGHSSGPQANCAYPRSGVISIDTLLDFISTVAGKNNDFEEFKELKQVDGTALAIDIKDGHLPVKTAVEMIEEEL</sequence>
<accession>A0ABR2UGE7</accession>
<feature type="transmembrane region" description="Helical" evidence="2">
    <location>
        <begin position="52"/>
        <end position="71"/>
    </location>
</feature>
<keyword evidence="2" id="KW-1133">Transmembrane helix</keyword>
<keyword evidence="1" id="KW-0813">Transport</keyword>
<keyword evidence="2" id="KW-0472">Membrane</keyword>
<dbReference type="EMBL" id="JARVKF010000438">
    <property type="protein sequence ID" value="KAK9413556.1"/>
    <property type="molecule type" value="Genomic_DNA"/>
</dbReference>
<evidence type="ECO:0000256" key="2">
    <source>
        <dbReference type="SAM" id="Phobius"/>
    </source>
</evidence>
<gene>
    <name evidence="3" type="ORF">SUNI508_11878</name>
</gene>
<organism evidence="3 4">
    <name type="scientific">Seiridium unicorne</name>
    <dbReference type="NCBI Taxonomy" id="138068"/>
    <lineage>
        <taxon>Eukaryota</taxon>
        <taxon>Fungi</taxon>
        <taxon>Dikarya</taxon>
        <taxon>Ascomycota</taxon>
        <taxon>Pezizomycotina</taxon>
        <taxon>Sordariomycetes</taxon>
        <taxon>Xylariomycetidae</taxon>
        <taxon>Amphisphaeriales</taxon>
        <taxon>Sporocadaceae</taxon>
        <taxon>Seiridium</taxon>
    </lineage>
</organism>
<dbReference type="InterPro" id="IPR031155">
    <property type="entry name" value="DUR"/>
</dbReference>